<proteinExistence type="predicted"/>
<dbReference type="Proteomes" id="UP001500929">
    <property type="component" value="Unassembled WGS sequence"/>
</dbReference>
<keyword evidence="2" id="KW-1185">Reference proteome</keyword>
<comment type="caution">
    <text evidence="1">The sequence shown here is derived from an EMBL/GenBank/DDBJ whole genome shotgun (WGS) entry which is preliminary data.</text>
</comment>
<dbReference type="EMBL" id="BAAAQY010000013">
    <property type="protein sequence ID" value="GAA2247903.1"/>
    <property type="molecule type" value="Genomic_DNA"/>
</dbReference>
<evidence type="ECO:0000313" key="1">
    <source>
        <dbReference type="EMBL" id="GAA2247903.1"/>
    </source>
</evidence>
<organism evidence="1 2">
    <name type="scientific">Herbiconiux moechotypicola</name>
    <dbReference type="NCBI Taxonomy" id="637393"/>
    <lineage>
        <taxon>Bacteria</taxon>
        <taxon>Bacillati</taxon>
        <taxon>Actinomycetota</taxon>
        <taxon>Actinomycetes</taxon>
        <taxon>Micrococcales</taxon>
        <taxon>Microbacteriaceae</taxon>
        <taxon>Herbiconiux</taxon>
    </lineage>
</organism>
<protein>
    <submittedName>
        <fullName evidence="1">Uncharacterized protein</fullName>
    </submittedName>
</protein>
<name>A0ABN3E489_9MICO</name>
<reference evidence="1 2" key="1">
    <citation type="journal article" date="2019" name="Int. J. Syst. Evol. Microbiol.">
        <title>The Global Catalogue of Microorganisms (GCM) 10K type strain sequencing project: providing services to taxonomists for standard genome sequencing and annotation.</title>
        <authorList>
            <consortium name="The Broad Institute Genomics Platform"/>
            <consortium name="The Broad Institute Genome Sequencing Center for Infectious Disease"/>
            <person name="Wu L."/>
            <person name="Ma J."/>
        </authorList>
    </citation>
    <scope>NUCLEOTIDE SEQUENCE [LARGE SCALE GENOMIC DNA]</scope>
    <source>
        <strain evidence="1 2">JCM 16117</strain>
    </source>
</reference>
<evidence type="ECO:0000313" key="2">
    <source>
        <dbReference type="Proteomes" id="UP001500929"/>
    </source>
</evidence>
<sequence>MVATFDLYEWNMRAASSILELSSMVEVLVRNALDRELGAWARRRHPGSSWLDVIPLDHQGTADLRKARDRATRRDKRAELRGRVIAELPLGFWRYLVETRYLTALWVPALHAAFPGGAPDLRTRRQDVAFRMQ</sequence>
<accession>A0ABN3E489</accession>
<dbReference type="RefSeq" id="WP_259481167.1">
    <property type="nucleotide sequence ID" value="NZ_BAAAQY010000013.1"/>
</dbReference>
<gene>
    <name evidence="1" type="ORF">GCM10009851_36700</name>
</gene>